<evidence type="ECO:0000313" key="7">
    <source>
        <dbReference type="Proteomes" id="UP000694501"/>
    </source>
</evidence>
<feature type="region of interest" description="Disordered" evidence="4">
    <location>
        <begin position="69"/>
        <end position="98"/>
    </location>
</feature>
<dbReference type="GO" id="GO:0045892">
    <property type="term" value="P:negative regulation of DNA-templated transcription"/>
    <property type="evidence" value="ECO:0007669"/>
    <property type="project" value="TreeGrafter"/>
</dbReference>
<name>A0A949JDD6_9ACTN</name>
<keyword evidence="7" id="KW-1185">Reference proteome</keyword>
<reference evidence="6" key="1">
    <citation type="submission" date="2021-06" db="EMBL/GenBank/DDBJ databases">
        <title>Sequencing of actinobacteria type strains.</title>
        <authorList>
            <person name="Nguyen G.-S."/>
            <person name="Wentzel A."/>
        </authorList>
    </citation>
    <scope>NUCLEOTIDE SEQUENCE</scope>
    <source>
        <strain evidence="6">P38-E01</strain>
    </source>
</reference>
<dbReference type="PROSITE" id="PS50949">
    <property type="entry name" value="HTH_GNTR"/>
    <property type="match status" value="1"/>
</dbReference>
<dbReference type="Gene3D" id="1.10.10.10">
    <property type="entry name" value="Winged helix-like DNA-binding domain superfamily/Winged helix DNA-binding domain"/>
    <property type="match status" value="1"/>
</dbReference>
<dbReference type="SUPFAM" id="SSF46785">
    <property type="entry name" value="Winged helix' DNA-binding domain"/>
    <property type="match status" value="1"/>
</dbReference>
<evidence type="ECO:0000256" key="4">
    <source>
        <dbReference type="SAM" id="MobiDB-lite"/>
    </source>
</evidence>
<dbReference type="Proteomes" id="UP000694501">
    <property type="component" value="Unassembled WGS sequence"/>
</dbReference>
<organism evidence="6 7">
    <name type="scientific">Streptomyces tardus</name>
    <dbReference type="NCBI Taxonomy" id="2780544"/>
    <lineage>
        <taxon>Bacteria</taxon>
        <taxon>Bacillati</taxon>
        <taxon>Actinomycetota</taxon>
        <taxon>Actinomycetes</taxon>
        <taxon>Kitasatosporales</taxon>
        <taxon>Streptomycetaceae</taxon>
        <taxon>Streptomyces</taxon>
    </lineage>
</organism>
<dbReference type="GO" id="GO:0003677">
    <property type="term" value="F:DNA binding"/>
    <property type="evidence" value="ECO:0007669"/>
    <property type="project" value="UniProtKB-KW"/>
</dbReference>
<evidence type="ECO:0000256" key="2">
    <source>
        <dbReference type="ARBA" id="ARBA00023125"/>
    </source>
</evidence>
<evidence type="ECO:0000256" key="1">
    <source>
        <dbReference type="ARBA" id="ARBA00023015"/>
    </source>
</evidence>
<keyword evidence="3" id="KW-0804">Transcription</keyword>
<accession>A0A949JDD6</accession>
<evidence type="ECO:0000313" key="6">
    <source>
        <dbReference type="EMBL" id="MBU7597992.1"/>
    </source>
</evidence>
<dbReference type="CDD" id="cd07377">
    <property type="entry name" value="WHTH_GntR"/>
    <property type="match status" value="1"/>
</dbReference>
<dbReference type="AlphaFoldDB" id="A0A949JDD6"/>
<proteinExistence type="predicted"/>
<comment type="caution">
    <text evidence="6">The sequence shown here is derived from an EMBL/GenBank/DDBJ whole genome shotgun (WGS) entry which is preliminary data.</text>
</comment>
<dbReference type="RefSeq" id="WP_211041673.1">
    <property type="nucleotide sequence ID" value="NZ_JAELVF020000001.1"/>
</dbReference>
<dbReference type="InterPro" id="IPR036388">
    <property type="entry name" value="WH-like_DNA-bd_sf"/>
</dbReference>
<dbReference type="InterPro" id="IPR000524">
    <property type="entry name" value="Tscrpt_reg_HTH_GntR"/>
</dbReference>
<dbReference type="Pfam" id="PF00392">
    <property type="entry name" value="GntR"/>
    <property type="match status" value="1"/>
</dbReference>
<feature type="domain" description="HTH gntR-type" evidence="5">
    <location>
        <begin position="13"/>
        <end position="80"/>
    </location>
</feature>
<dbReference type="InterPro" id="IPR036390">
    <property type="entry name" value="WH_DNA-bd_sf"/>
</dbReference>
<sequence>MSTVLEVEFDPRYPKWVQIADVVRERIASGEYPPRALISELRLEQEFAVARVTVRKVTRALREEGLITTHPGMGSFVTDNPTQAGDGVESGDATDGKP</sequence>
<dbReference type="PRINTS" id="PR00035">
    <property type="entry name" value="HTHGNTR"/>
</dbReference>
<dbReference type="GO" id="GO:0003700">
    <property type="term" value="F:DNA-binding transcription factor activity"/>
    <property type="evidence" value="ECO:0007669"/>
    <property type="project" value="InterPro"/>
</dbReference>
<gene>
    <name evidence="6" type="ORF">JGS22_010315</name>
</gene>
<evidence type="ECO:0000259" key="5">
    <source>
        <dbReference type="PROSITE" id="PS50949"/>
    </source>
</evidence>
<evidence type="ECO:0000256" key="3">
    <source>
        <dbReference type="ARBA" id="ARBA00023163"/>
    </source>
</evidence>
<keyword evidence="1" id="KW-0805">Transcription regulation</keyword>
<keyword evidence="2" id="KW-0238">DNA-binding</keyword>
<protein>
    <submittedName>
        <fullName evidence="6">GntR family transcriptional regulator</fullName>
    </submittedName>
</protein>
<dbReference type="PANTHER" id="PTHR44846:SF1">
    <property type="entry name" value="MANNOSYL-D-GLYCERATE TRANSPORT_METABOLISM SYSTEM REPRESSOR MNGR-RELATED"/>
    <property type="match status" value="1"/>
</dbReference>
<dbReference type="PANTHER" id="PTHR44846">
    <property type="entry name" value="MANNOSYL-D-GLYCERATE TRANSPORT/METABOLISM SYSTEM REPRESSOR MNGR-RELATED"/>
    <property type="match status" value="1"/>
</dbReference>
<dbReference type="SMART" id="SM00345">
    <property type="entry name" value="HTH_GNTR"/>
    <property type="match status" value="1"/>
</dbReference>
<dbReference type="EMBL" id="JAELVF020000001">
    <property type="protein sequence ID" value="MBU7597992.1"/>
    <property type="molecule type" value="Genomic_DNA"/>
</dbReference>
<dbReference type="InterPro" id="IPR050679">
    <property type="entry name" value="Bact_HTH_transcr_reg"/>
</dbReference>